<keyword evidence="2" id="KW-1133">Transmembrane helix</keyword>
<keyword evidence="2" id="KW-0472">Membrane</keyword>
<evidence type="ECO:0000256" key="2">
    <source>
        <dbReference type="SAM" id="Phobius"/>
    </source>
</evidence>
<organism evidence="4 5">
    <name type="scientific">Potamilus streckersoni</name>
    <dbReference type="NCBI Taxonomy" id="2493646"/>
    <lineage>
        <taxon>Eukaryota</taxon>
        <taxon>Metazoa</taxon>
        <taxon>Spiralia</taxon>
        <taxon>Lophotrochozoa</taxon>
        <taxon>Mollusca</taxon>
        <taxon>Bivalvia</taxon>
        <taxon>Autobranchia</taxon>
        <taxon>Heteroconchia</taxon>
        <taxon>Palaeoheterodonta</taxon>
        <taxon>Unionida</taxon>
        <taxon>Unionoidea</taxon>
        <taxon>Unionidae</taxon>
        <taxon>Ambleminae</taxon>
        <taxon>Lampsilini</taxon>
        <taxon>Potamilus</taxon>
    </lineage>
</organism>
<protein>
    <submittedName>
        <fullName evidence="4">Uncharacterized protein</fullName>
    </submittedName>
</protein>
<sequence>MQIPSHLPYDKTNMAGLKLLFCVLTLAFCTAHPHGHTDGQSDRLVQIVRNNPGANGLRHGIDNKCFRLVRNTFFVTQLLGYPCNRRIHGVPIIRAYQGPQGPLCESYFRVPYVRYFRVQSCCPGWTVDRWGHCSIVADQANIQTGAMPYQTPLQANMARQITLTSNQPTVMWQPTQNMMFAQQPEMEQQLGNMRSPMQPRPFPFSPVYLLMSRLNYMRRVAALRNRNAFIRPRERPIFLIRSSVSSPVMDMVRRRIALLRSNPMAMSTAMSRINLLQNQIRPDTTNIHEGMGHHMSSMHGNEQHQQKPEDTMNARINLLPTPQIPAHFPTHDQNKPFPEIPARPPQSEAPSMTPMMPREPFPFPQFPVRNPFPPMPFMHQPGPFFLNRPRPSLGSLSPSPFGLMKKPSLNSNPETQMVQKASMSSQSVESEATPVSMLEMNVDTHEAPKMMLDHFSSGEAEPTPRSCMEVLSSTMKKCMASAKIDLPDIMTPFDTFGEETLSTLCSQRETISSCILDGMKECQDGPEAFHARDMMTKTMDTFVNMCNIEEVTVTTQDGEPSSQTQSETTVAGTENVKQAPQTVDSKTAMAVLDVLKESKITGKAVAEIKAAEQEISDSVHQAIKQEVKVEEVKMNNFYFPILIGSGVGFLVLVFIFSLFICCCCKRRLKHKMKLSKEPTKPSAIDCIYTIGLPPPVYEVKGIPHLSYEEAKGEKISAKNAPEYVSDKEEKEGDDTQM</sequence>
<keyword evidence="2" id="KW-0812">Transmembrane</keyword>
<evidence type="ECO:0000313" key="5">
    <source>
        <dbReference type="Proteomes" id="UP001195483"/>
    </source>
</evidence>
<dbReference type="AlphaFoldDB" id="A0AAE0T4E3"/>
<accession>A0AAE0T4E3</accession>
<keyword evidence="3" id="KW-0732">Signal</keyword>
<feature type="transmembrane region" description="Helical" evidence="2">
    <location>
        <begin position="637"/>
        <end position="664"/>
    </location>
</feature>
<feature type="signal peptide" evidence="3">
    <location>
        <begin position="1"/>
        <end position="31"/>
    </location>
</feature>
<feature type="region of interest" description="Disordered" evidence="1">
    <location>
        <begin position="718"/>
        <end position="737"/>
    </location>
</feature>
<keyword evidence="5" id="KW-1185">Reference proteome</keyword>
<name>A0AAE0T4E3_9BIVA</name>
<proteinExistence type="predicted"/>
<feature type="chain" id="PRO_5042242772" evidence="3">
    <location>
        <begin position="32"/>
        <end position="737"/>
    </location>
</feature>
<reference evidence="4" key="2">
    <citation type="journal article" date="2021" name="Genome Biol. Evol.">
        <title>Developing a high-quality reference genome for a parasitic bivalve with doubly uniparental inheritance (Bivalvia: Unionida).</title>
        <authorList>
            <person name="Smith C.H."/>
        </authorList>
    </citation>
    <scope>NUCLEOTIDE SEQUENCE</scope>
    <source>
        <strain evidence="4">CHS0354</strain>
        <tissue evidence="4">Mantle</tissue>
    </source>
</reference>
<evidence type="ECO:0000313" key="4">
    <source>
        <dbReference type="EMBL" id="KAK3603371.1"/>
    </source>
</evidence>
<evidence type="ECO:0000256" key="1">
    <source>
        <dbReference type="SAM" id="MobiDB-lite"/>
    </source>
</evidence>
<comment type="caution">
    <text evidence="4">The sequence shown here is derived from an EMBL/GenBank/DDBJ whole genome shotgun (WGS) entry which is preliminary data.</text>
</comment>
<dbReference type="EMBL" id="JAEAOA010001549">
    <property type="protein sequence ID" value="KAK3603371.1"/>
    <property type="molecule type" value="Genomic_DNA"/>
</dbReference>
<feature type="region of interest" description="Disordered" evidence="1">
    <location>
        <begin position="554"/>
        <end position="579"/>
    </location>
</feature>
<evidence type="ECO:0000256" key="3">
    <source>
        <dbReference type="SAM" id="SignalP"/>
    </source>
</evidence>
<gene>
    <name evidence="4" type="ORF">CHS0354_025983</name>
</gene>
<reference evidence="4" key="1">
    <citation type="journal article" date="2021" name="Genome Biol. Evol.">
        <title>A High-Quality Reference Genome for a Parasitic Bivalve with Doubly Uniparental Inheritance (Bivalvia: Unionida).</title>
        <authorList>
            <person name="Smith C.H."/>
        </authorList>
    </citation>
    <scope>NUCLEOTIDE SEQUENCE</scope>
    <source>
        <strain evidence="4">CHS0354</strain>
    </source>
</reference>
<dbReference type="Proteomes" id="UP001195483">
    <property type="component" value="Unassembled WGS sequence"/>
</dbReference>
<reference evidence="4" key="3">
    <citation type="submission" date="2023-05" db="EMBL/GenBank/DDBJ databases">
        <authorList>
            <person name="Smith C.H."/>
        </authorList>
    </citation>
    <scope>NUCLEOTIDE SEQUENCE</scope>
    <source>
        <strain evidence="4">CHS0354</strain>
        <tissue evidence="4">Mantle</tissue>
    </source>
</reference>